<dbReference type="Gene3D" id="3.40.50.300">
    <property type="entry name" value="P-loop containing nucleotide triphosphate hydrolases"/>
    <property type="match status" value="1"/>
</dbReference>
<dbReference type="SUPFAM" id="SSF52540">
    <property type="entry name" value="P-loop containing nucleoside triphosphate hydrolases"/>
    <property type="match status" value="1"/>
</dbReference>
<evidence type="ECO:0000256" key="3">
    <source>
        <dbReference type="ARBA" id="ARBA00022840"/>
    </source>
</evidence>
<evidence type="ECO:0000313" key="8">
    <source>
        <dbReference type="Proteomes" id="UP001149719"/>
    </source>
</evidence>
<dbReference type="PROSITE" id="PS50893">
    <property type="entry name" value="ABC_TRANSPORTER_2"/>
    <property type="match status" value="1"/>
</dbReference>
<dbReference type="InterPro" id="IPR003439">
    <property type="entry name" value="ABC_transporter-like_ATP-bd"/>
</dbReference>
<keyword evidence="4" id="KW-1278">Translocase</keyword>
<dbReference type="PROSITE" id="PS00211">
    <property type="entry name" value="ABC_TRANSPORTER_1"/>
    <property type="match status" value="1"/>
</dbReference>
<name>A0ABT4JUR2_9GAMM</name>
<dbReference type="InterPro" id="IPR027417">
    <property type="entry name" value="P-loop_NTPase"/>
</dbReference>
<protein>
    <submittedName>
        <fullName evidence="7">Heme ABC transporter ATP-binding protein</fullName>
    </submittedName>
</protein>
<accession>A0ABT4JUR2</accession>
<keyword evidence="3 7" id="KW-0067">ATP-binding</keyword>
<keyword evidence="8" id="KW-1185">Reference proteome</keyword>
<proteinExistence type="predicted"/>
<comment type="function">
    <text evidence="5">Part of the ABC transporter complex HmuTUV involved in hemin import. Responsible for energy coupling to the transport system.</text>
</comment>
<evidence type="ECO:0000256" key="2">
    <source>
        <dbReference type="ARBA" id="ARBA00022741"/>
    </source>
</evidence>
<dbReference type="NCBIfam" id="NF010068">
    <property type="entry name" value="PRK13548.1"/>
    <property type="match status" value="1"/>
</dbReference>
<organism evidence="7 8">
    <name type="scientific">Marinomonas phaeophyticola</name>
    <dbReference type="NCBI Taxonomy" id="3004091"/>
    <lineage>
        <taxon>Bacteria</taxon>
        <taxon>Pseudomonadati</taxon>
        <taxon>Pseudomonadota</taxon>
        <taxon>Gammaproteobacteria</taxon>
        <taxon>Oceanospirillales</taxon>
        <taxon>Oceanospirillaceae</taxon>
        <taxon>Marinomonas</taxon>
    </lineage>
</organism>
<comment type="caution">
    <text evidence="7">The sequence shown here is derived from an EMBL/GenBank/DDBJ whole genome shotgun (WGS) entry which is preliminary data.</text>
</comment>
<reference evidence="7" key="1">
    <citation type="submission" date="2022-12" db="EMBL/GenBank/DDBJ databases">
        <title>Marinomonas 15G1-11 sp. nov, isolated from marine algae.</title>
        <authorList>
            <person name="Butt M."/>
            <person name="Choi D.G."/>
            <person name="Kim J.M."/>
            <person name="Lee J.K."/>
            <person name="Baek J.H."/>
            <person name="Jeon C.O."/>
        </authorList>
    </citation>
    <scope>NUCLEOTIDE SEQUENCE</scope>
    <source>
        <strain evidence="7">15G1-11</strain>
    </source>
</reference>
<dbReference type="PANTHER" id="PTHR42794:SF1">
    <property type="entry name" value="HEMIN IMPORT ATP-BINDING PROTEIN HMUV"/>
    <property type="match status" value="1"/>
</dbReference>
<dbReference type="InterPro" id="IPR003593">
    <property type="entry name" value="AAA+_ATPase"/>
</dbReference>
<dbReference type="CDD" id="cd03214">
    <property type="entry name" value="ABC_Iron-Siderophores_B12_Hemin"/>
    <property type="match status" value="1"/>
</dbReference>
<evidence type="ECO:0000259" key="6">
    <source>
        <dbReference type="PROSITE" id="PS50893"/>
    </source>
</evidence>
<evidence type="ECO:0000256" key="1">
    <source>
        <dbReference type="ARBA" id="ARBA00022448"/>
    </source>
</evidence>
<dbReference type="GO" id="GO:0005524">
    <property type="term" value="F:ATP binding"/>
    <property type="evidence" value="ECO:0007669"/>
    <property type="project" value="UniProtKB-KW"/>
</dbReference>
<evidence type="ECO:0000313" key="7">
    <source>
        <dbReference type="EMBL" id="MCZ2721289.1"/>
    </source>
</evidence>
<dbReference type="SMART" id="SM00382">
    <property type="entry name" value="AAA"/>
    <property type="match status" value="1"/>
</dbReference>
<evidence type="ECO:0000256" key="5">
    <source>
        <dbReference type="ARBA" id="ARBA00037066"/>
    </source>
</evidence>
<dbReference type="EMBL" id="JAPUBN010000013">
    <property type="protein sequence ID" value="MCZ2721289.1"/>
    <property type="molecule type" value="Genomic_DNA"/>
</dbReference>
<keyword evidence="2" id="KW-0547">Nucleotide-binding</keyword>
<feature type="domain" description="ABC transporter" evidence="6">
    <location>
        <begin position="2"/>
        <end position="239"/>
    </location>
</feature>
<gene>
    <name evidence="7" type="ORF">O1D97_06425</name>
</gene>
<keyword evidence="1" id="KW-0813">Transport</keyword>
<sequence length="256" mass="27936">MLNLSLVSVNKGSKCLLHNIDLSISPGELSIILGPNGAGKSTLLNCMIGAELKYQGQIQFENIELKQWPIKDLSKKRAVLSQLAGITFPFTALEVVQMGIQEDAIVKDSRILCLDALDKMGVASLAHIAYPLLSGGERQRVQIARAFVQLASSEQGKPQYLFLDEPTSALDLHHQLQLMQQLQTLAKKGLAIVCVLHDLQLAAQYADKIILLKEGNLMGVGKASELLTEANIESLYRVPNHIVAHPSSGRPMVLLK</sequence>
<evidence type="ECO:0000256" key="4">
    <source>
        <dbReference type="ARBA" id="ARBA00022967"/>
    </source>
</evidence>
<dbReference type="Pfam" id="PF00005">
    <property type="entry name" value="ABC_tran"/>
    <property type="match status" value="1"/>
</dbReference>
<dbReference type="PANTHER" id="PTHR42794">
    <property type="entry name" value="HEMIN IMPORT ATP-BINDING PROTEIN HMUV"/>
    <property type="match status" value="1"/>
</dbReference>
<dbReference type="Proteomes" id="UP001149719">
    <property type="component" value="Unassembled WGS sequence"/>
</dbReference>
<dbReference type="InterPro" id="IPR017871">
    <property type="entry name" value="ABC_transporter-like_CS"/>
</dbReference>
<dbReference type="RefSeq" id="WP_269123941.1">
    <property type="nucleotide sequence ID" value="NZ_JAPUBN010000013.1"/>
</dbReference>